<reference evidence="1" key="1">
    <citation type="journal article" date="2020" name="mSystems">
        <title>Genome- and Community-Level Interaction Insights into Carbon Utilization and Element Cycling Functions of Hydrothermarchaeota in Hydrothermal Sediment.</title>
        <authorList>
            <person name="Zhou Z."/>
            <person name="Liu Y."/>
            <person name="Xu W."/>
            <person name="Pan J."/>
            <person name="Luo Z.H."/>
            <person name="Li M."/>
        </authorList>
    </citation>
    <scope>NUCLEOTIDE SEQUENCE [LARGE SCALE GENOMIC DNA]</scope>
    <source>
        <strain evidence="1">SpSt-1056</strain>
    </source>
</reference>
<dbReference type="EMBL" id="DRWN01000068">
    <property type="protein sequence ID" value="HHK69108.1"/>
    <property type="molecule type" value="Genomic_DNA"/>
</dbReference>
<name>A0A7C5QE56_CALS0</name>
<protein>
    <submittedName>
        <fullName evidence="1">Uncharacterized protein</fullName>
    </submittedName>
</protein>
<organism evidence="1">
    <name type="scientific">Caldiarchaeum subterraneum</name>
    <dbReference type="NCBI Taxonomy" id="311458"/>
    <lineage>
        <taxon>Archaea</taxon>
        <taxon>Nitrososphaerota</taxon>
        <taxon>Candidatus Caldarchaeales</taxon>
        <taxon>Candidatus Caldarchaeaceae</taxon>
        <taxon>Candidatus Caldarchaeum</taxon>
    </lineage>
</organism>
<accession>A0A7C5QE56</accession>
<dbReference type="AlphaFoldDB" id="A0A7C5QE56"/>
<sequence length="109" mass="12316">MVSCQVCGESVPYVLLRMDIPRCLRGHELGVWVHCNNQSEKHVYLKIDEGGCPYCGDKSYTRMSRGLRVKCLHTGPSGPCIAPYYSWFEDGPPCHMNHLSKIMLVETKA</sequence>
<evidence type="ECO:0000313" key="1">
    <source>
        <dbReference type="EMBL" id="HHK69108.1"/>
    </source>
</evidence>
<gene>
    <name evidence="1" type="ORF">ENM11_08200</name>
</gene>
<proteinExistence type="predicted"/>
<comment type="caution">
    <text evidence="1">The sequence shown here is derived from an EMBL/GenBank/DDBJ whole genome shotgun (WGS) entry which is preliminary data.</text>
</comment>